<dbReference type="RefSeq" id="WP_254167312.1">
    <property type="nucleotide sequence ID" value="NZ_JANAFB010000028.1"/>
</dbReference>
<evidence type="ECO:0000259" key="2">
    <source>
        <dbReference type="PROSITE" id="PS50106"/>
    </source>
</evidence>
<comment type="caution">
    <text evidence="4">The sequence shown here is derived from an EMBL/GenBank/DDBJ whole genome shotgun (WGS) entry which is preliminary data.</text>
</comment>
<dbReference type="AlphaFoldDB" id="A0A9X2HBY5"/>
<gene>
    <name evidence="4" type="ORF">NBM05_11100</name>
</gene>
<dbReference type="PROSITE" id="PS51786">
    <property type="entry name" value="LON_PROTEOLYTIC"/>
    <property type="match status" value="1"/>
</dbReference>
<keyword evidence="1" id="KW-0378">Hydrolase</keyword>
<dbReference type="InterPro" id="IPR014721">
    <property type="entry name" value="Ribsml_uS5_D2-typ_fold_subgr"/>
</dbReference>
<keyword evidence="1" id="KW-0645">Protease</keyword>
<dbReference type="Gene3D" id="3.30.230.10">
    <property type="match status" value="1"/>
</dbReference>
<feature type="domain" description="PDZ" evidence="2">
    <location>
        <begin position="134"/>
        <end position="183"/>
    </location>
</feature>
<dbReference type="InterPro" id="IPR020568">
    <property type="entry name" value="Ribosomal_Su5_D2-typ_SF"/>
</dbReference>
<protein>
    <recommendedName>
        <fullName evidence="1">endopeptidase La</fullName>
        <ecNumber evidence="1">3.4.21.53</ecNumber>
    </recommendedName>
</protein>
<name>A0A9X2HBY5_9MICC</name>
<dbReference type="InterPro" id="IPR001478">
    <property type="entry name" value="PDZ"/>
</dbReference>
<dbReference type="PANTHER" id="PTHR10046">
    <property type="entry name" value="ATP DEPENDENT LON PROTEASE FAMILY MEMBER"/>
    <property type="match status" value="1"/>
</dbReference>
<evidence type="ECO:0000313" key="5">
    <source>
        <dbReference type="Proteomes" id="UP001139502"/>
    </source>
</evidence>
<dbReference type="EC" id="3.4.21.53" evidence="1"/>
<dbReference type="SUPFAM" id="SSF50156">
    <property type="entry name" value="PDZ domain-like"/>
    <property type="match status" value="1"/>
</dbReference>
<accession>A0A9X2HBY5</accession>
<keyword evidence="5" id="KW-1185">Reference proteome</keyword>
<dbReference type="GO" id="GO:0030163">
    <property type="term" value="P:protein catabolic process"/>
    <property type="evidence" value="ECO:0007669"/>
    <property type="project" value="InterPro"/>
</dbReference>
<dbReference type="EMBL" id="JANAFB010000028">
    <property type="protein sequence ID" value="MCP3426531.1"/>
    <property type="molecule type" value="Genomic_DNA"/>
</dbReference>
<dbReference type="Gene3D" id="2.30.42.10">
    <property type="match status" value="1"/>
</dbReference>
<sequence>MPQRRTRTLRARRRRPSLGATAGIVTFVLLAAGAVARPAFVTDAAGPTFNTIGEHDGTQLIGIEGLPTYPTEGNLDLTTVYVSGGPNGPTSALSVLGAWLDPGSTAFPSDAVYSPDLTTEDVASQNVADMTDSQSSAQAAAAGYLGIDYTETLRVTGVAPDAPASALGEGDVLLALDGEPITGYDQLGRLLNEGDGAPATLTYRTSDGEERSTEVTPRRDDSSGRYLIGLYLQRDFDFPFEVSYGLEQVGGPSAGTMFALGIIDELTEGSMTGGRHFAGTGTIDAEGEVGSIGGIRQKLIGAHDAGATVFLAPTDNCDEVAGHVPDGLSVVEVSTLDEAADAVERIGAGEDPASFPHCEPGSSN</sequence>
<feature type="active site" evidence="1">
    <location>
        <position position="298"/>
    </location>
</feature>
<comment type="similarity">
    <text evidence="1">Belongs to the peptidase S16 family.</text>
</comment>
<feature type="active site" evidence="1">
    <location>
        <position position="253"/>
    </location>
</feature>
<dbReference type="PROSITE" id="PS50106">
    <property type="entry name" value="PDZ"/>
    <property type="match status" value="1"/>
</dbReference>
<evidence type="ECO:0000259" key="3">
    <source>
        <dbReference type="PROSITE" id="PS51786"/>
    </source>
</evidence>
<dbReference type="GO" id="GO:0004252">
    <property type="term" value="F:serine-type endopeptidase activity"/>
    <property type="evidence" value="ECO:0007669"/>
    <property type="project" value="UniProtKB-UniRule"/>
</dbReference>
<organism evidence="4 5">
    <name type="scientific">Rothia santali</name>
    <dbReference type="NCBI Taxonomy" id="2949643"/>
    <lineage>
        <taxon>Bacteria</taxon>
        <taxon>Bacillati</taxon>
        <taxon>Actinomycetota</taxon>
        <taxon>Actinomycetes</taxon>
        <taxon>Micrococcales</taxon>
        <taxon>Micrococcaceae</taxon>
        <taxon>Rothia</taxon>
    </lineage>
</organism>
<dbReference type="InterPro" id="IPR036034">
    <property type="entry name" value="PDZ_sf"/>
</dbReference>
<dbReference type="GO" id="GO:0004176">
    <property type="term" value="F:ATP-dependent peptidase activity"/>
    <property type="evidence" value="ECO:0007669"/>
    <property type="project" value="UniProtKB-UniRule"/>
</dbReference>
<dbReference type="Proteomes" id="UP001139502">
    <property type="component" value="Unassembled WGS sequence"/>
</dbReference>
<proteinExistence type="inferred from homology"/>
<dbReference type="InterPro" id="IPR027065">
    <property type="entry name" value="Lon_Prtase"/>
</dbReference>
<comment type="catalytic activity">
    <reaction evidence="1">
        <text>Hydrolysis of proteins in presence of ATP.</text>
        <dbReference type="EC" id="3.4.21.53"/>
    </reaction>
</comment>
<dbReference type="Pfam" id="PF05362">
    <property type="entry name" value="Lon_C"/>
    <property type="match status" value="1"/>
</dbReference>
<keyword evidence="1" id="KW-0720">Serine protease</keyword>
<evidence type="ECO:0000313" key="4">
    <source>
        <dbReference type="EMBL" id="MCP3426531.1"/>
    </source>
</evidence>
<dbReference type="InterPro" id="IPR008269">
    <property type="entry name" value="Lon_proteolytic"/>
</dbReference>
<dbReference type="GO" id="GO:0006508">
    <property type="term" value="P:proteolysis"/>
    <property type="evidence" value="ECO:0007669"/>
    <property type="project" value="UniProtKB-KW"/>
</dbReference>
<reference evidence="4" key="1">
    <citation type="submission" date="2022-06" db="EMBL/GenBank/DDBJ databases">
        <title>Rothia sp. isolated from sandalwood seedling.</title>
        <authorList>
            <person name="Tuikhar N."/>
            <person name="Kirdat K."/>
            <person name="Thorat V."/>
            <person name="Swetha P."/>
            <person name="Padma S."/>
            <person name="Sundararaj R."/>
            <person name="Yadav A."/>
        </authorList>
    </citation>
    <scope>NUCLEOTIDE SEQUENCE</scope>
    <source>
        <strain evidence="4">AR01</strain>
    </source>
</reference>
<evidence type="ECO:0000256" key="1">
    <source>
        <dbReference type="PROSITE-ProRule" id="PRU01122"/>
    </source>
</evidence>
<dbReference type="GO" id="GO:0005524">
    <property type="term" value="F:ATP binding"/>
    <property type="evidence" value="ECO:0007669"/>
    <property type="project" value="InterPro"/>
</dbReference>
<feature type="domain" description="Lon proteolytic" evidence="3">
    <location>
        <begin position="245"/>
        <end position="346"/>
    </location>
</feature>
<dbReference type="SUPFAM" id="SSF54211">
    <property type="entry name" value="Ribosomal protein S5 domain 2-like"/>
    <property type="match status" value="1"/>
</dbReference>